<proteinExistence type="predicted"/>
<evidence type="ECO:0000256" key="1">
    <source>
        <dbReference type="SAM" id="MobiDB-lite"/>
    </source>
</evidence>
<name>A0A2G1VAV5_9GAMM</name>
<dbReference type="RefSeq" id="WP_099620037.1">
    <property type="nucleotide sequence ID" value="NZ_KZ319345.1"/>
</dbReference>
<dbReference type="AlphaFoldDB" id="A0A2G1VAV5"/>
<evidence type="ECO:0000313" key="3">
    <source>
        <dbReference type="Proteomes" id="UP000229044"/>
    </source>
</evidence>
<feature type="region of interest" description="Disordered" evidence="1">
    <location>
        <begin position="27"/>
        <end position="53"/>
    </location>
</feature>
<sequence length="387" mass="42321">MKNFKPIIIALVALAVFGCTSESEPDQVSQAASDRAPDEKKTQASTRTEDPVSGKIRDVQFSVEQAILKSGTLELRQGSDFFADLSAEIVLFDDNPAGNGFKVPSDGPGLVPHLRLKQKLEDQGVPDTQSLMGNYQLDLVFGDSQPLGVPFSIVLTAEQHGTELRGSGFATYGDIKVIQGKLDTTYQSLDTLKLLAKRYTRRNYERLTALNDFGTTLYTNGSANPATAFVGLEALDGNDERRLVKLQFIMGQNGWEVANELEIDQIHEAHPVLSELKGNLRTVEGAKVRGVAGDRFEKELQAKALVGRIRGTSVNCYLSEAANKASCRAAGSLVNEGGYDCFRSFYLMTNDGPGWRYETDLEETQKVDYKTGQVVEGRPPSQYSCSA</sequence>
<dbReference type="Proteomes" id="UP000229044">
    <property type="component" value="Unassembled WGS sequence"/>
</dbReference>
<dbReference type="EMBL" id="NTFI01000013">
    <property type="protein sequence ID" value="PHQ23669.1"/>
    <property type="molecule type" value="Genomic_DNA"/>
</dbReference>
<evidence type="ECO:0008006" key="4">
    <source>
        <dbReference type="Google" id="ProtNLM"/>
    </source>
</evidence>
<feature type="compositionally biased region" description="Basic and acidic residues" evidence="1">
    <location>
        <begin position="35"/>
        <end position="53"/>
    </location>
</feature>
<comment type="caution">
    <text evidence="2">The sequence shown here is derived from an EMBL/GenBank/DDBJ whole genome shotgun (WGS) entry which is preliminary data.</text>
</comment>
<accession>A0A2G1VAV5</accession>
<dbReference type="PROSITE" id="PS51257">
    <property type="entry name" value="PROKAR_LIPOPROTEIN"/>
    <property type="match status" value="1"/>
</dbReference>
<organism evidence="2 3">
    <name type="scientific">Marinobacter guineae</name>
    <dbReference type="NCBI Taxonomy" id="432303"/>
    <lineage>
        <taxon>Bacteria</taxon>
        <taxon>Pseudomonadati</taxon>
        <taxon>Pseudomonadota</taxon>
        <taxon>Gammaproteobacteria</taxon>
        <taxon>Pseudomonadales</taxon>
        <taxon>Marinobacteraceae</taxon>
        <taxon>Marinobacter</taxon>
    </lineage>
</organism>
<dbReference type="OrthoDB" id="6358269at2"/>
<protein>
    <recommendedName>
        <fullName evidence="4">Lipoprotein</fullName>
    </recommendedName>
</protein>
<reference evidence="2 3" key="1">
    <citation type="submission" date="2017-09" db="EMBL/GenBank/DDBJ databases">
        <title>The draft genome sequences of Marinobacter guineae M3B.</title>
        <authorList>
            <person name="Cao J."/>
        </authorList>
    </citation>
    <scope>NUCLEOTIDE SEQUENCE [LARGE SCALE GENOMIC DNA]</scope>
    <source>
        <strain evidence="2 3">M3B</strain>
    </source>
</reference>
<gene>
    <name evidence="2" type="ORF">CLH62_20550</name>
</gene>
<keyword evidence="3" id="KW-1185">Reference proteome</keyword>
<evidence type="ECO:0000313" key="2">
    <source>
        <dbReference type="EMBL" id="PHQ23669.1"/>
    </source>
</evidence>